<dbReference type="SUPFAM" id="SSF110581">
    <property type="entry name" value="Indigoidine synthase A-like"/>
    <property type="match status" value="1"/>
</dbReference>
<evidence type="ECO:0000256" key="3">
    <source>
        <dbReference type="ARBA" id="ARBA00023211"/>
    </source>
</evidence>
<feature type="region of interest" description="Disordered" evidence="6">
    <location>
        <begin position="355"/>
        <end position="405"/>
    </location>
</feature>
<dbReference type="GO" id="GO:0005737">
    <property type="term" value="C:cytoplasm"/>
    <property type="evidence" value="ECO:0007669"/>
    <property type="project" value="TreeGrafter"/>
</dbReference>
<evidence type="ECO:0000259" key="7">
    <source>
        <dbReference type="Pfam" id="PF00294"/>
    </source>
</evidence>
<gene>
    <name evidence="8" type="ORF">GLAREA_02136</name>
</gene>
<accession>S3CM00</accession>
<dbReference type="InterPro" id="IPR007342">
    <property type="entry name" value="PsuG"/>
</dbReference>
<dbReference type="InterPro" id="IPR022830">
    <property type="entry name" value="Indigdn_synthA-like"/>
</dbReference>
<dbReference type="HAMAP" id="MF_01876">
    <property type="entry name" value="PsiMP_glycosidase"/>
    <property type="match status" value="1"/>
</dbReference>
<name>S3CM00_GLAL2</name>
<reference evidence="8 9" key="1">
    <citation type="journal article" date="2013" name="BMC Genomics">
        <title>Genomics-driven discovery of the pneumocandin biosynthetic gene cluster in the fungus Glarea lozoyensis.</title>
        <authorList>
            <person name="Chen L."/>
            <person name="Yue Q."/>
            <person name="Zhang X."/>
            <person name="Xiang M."/>
            <person name="Wang C."/>
            <person name="Li S."/>
            <person name="Che Y."/>
            <person name="Ortiz-Lopez F.J."/>
            <person name="Bills G.F."/>
            <person name="Liu X."/>
            <person name="An Z."/>
        </authorList>
    </citation>
    <scope>NUCLEOTIDE SEQUENCE [LARGE SCALE GENOMIC DNA]</scope>
    <source>
        <strain evidence="9">ATCC 20868 / MF5171</strain>
    </source>
</reference>
<dbReference type="Gene3D" id="3.40.1190.20">
    <property type="match status" value="1"/>
</dbReference>
<evidence type="ECO:0000313" key="8">
    <source>
        <dbReference type="EMBL" id="EPE26224.1"/>
    </source>
</evidence>
<evidence type="ECO:0000256" key="1">
    <source>
        <dbReference type="ARBA" id="ARBA00022723"/>
    </source>
</evidence>
<dbReference type="STRING" id="1116229.S3CM00"/>
<dbReference type="PANTHER" id="PTHR42909">
    <property type="entry name" value="ZGC:136858"/>
    <property type="match status" value="1"/>
</dbReference>
<evidence type="ECO:0000256" key="5">
    <source>
        <dbReference type="ARBA" id="ARBA00023295"/>
    </source>
</evidence>
<evidence type="ECO:0000313" key="9">
    <source>
        <dbReference type="Proteomes" id="UP000016922"/>
    </source>
</evidence>
<dbReference type="GO" id="GO:0016798">
    <property type="term" value="F:hydrolase activity, acting on glycosyl bonds"/>
    <property type="evidence" value="ECO:0007669"/>
    <property type="project" value="UniProtKB-KW"/>
</dbReference>
<dbReference type="InterPro" id="IPR011611">
    <property type="entry name" value="PfkB_dom"/>
</dbReference>
<keyword evidence="9" id="KW-1185">Reference proteome</keyword>
<dbReference type="AlphaFoldDB" id="S3CM00"/>
<dbReference type="PANTHER" id="PTHR42909:SF1">
    <property type="entry name" value="CARBOHYDRATE KINASE PFKB DOMAIN-CONTAINING PROTEIN"/>
    <property type="match status" value="1"/>
</dbReference>
<dbReference type="CDD" id="cd01941">
    <property type="entry name" value="YeiC_kinase_like"/>
    <property type="match status" value="1"/>
</dbReference>
<organism evidence="8 9">
    <name type="scientific">Glarea lozoyensis (strain ATCC 20868 / MF5171)</name>
    <dbReference type="NCBI Taxonomy" id="1116229"/>
    <lineage>
        <taxon>Eukaryota</taxon>
        <taxon>Fungi</taxon>
        <taxon>Dikarya</taxon>
        <taxon>Ascomycota</taxon>
        <taxon>Pezizomycotina</taxon>
        <taxon>Leotiomycetes</taxon>
        <taxon>Helotiales</taxon>
        <taxon>Helotiaceae</taxon>
        <taxon>Glarea</taxon>
    </lineage>
</organism>
<keyword evidence="2" id="KW-0378">Hydrolase</keyword>
<dbReference type="OrthoDB" id="198885at2759"/>
<proteinExistence type="inferred from homology"/>
<evidence type="ECO:0000256" key="6">
    <source>
        <dbReference type="SAM" id="MobiDB-lite"/>
    </source>
</evidence>
<keyword evidence="3" id="KW-0464">Manganese</keyword>
<dbReference type="OMA" id="FNCIIAT"/>
<dbReference type="eggNOG" id="KOG3009">
    <property type="taxonomic scope" value="Eukaryota"/>
</dbReference>
<dbReference type="InterPro" id="IPR029056">
    <property type="entry name" value="Ribokinase-like"/>
</dbReference>
<feature type="compositionally biased region" description="Polar residues" evidence="6">
    <location>
        <begin position="386"/>
        <end position="398"/>
    </location>
</feature>
<sequence>MSSYMEGSSPQSITALLTTWTNKYRYRDLRPALRYSDEVQQARQEDLPLVALESTIYTHGFPYPDNVDLALGLEQVVRDNGGVPATIGFIDGEICVGMTKDQLVRLASAAGKPETMKISRRDLPYITGMRLAGRPITGGTTISGTMMIAQRAGIRVFGTGGLGGVHRGGQDTMDISADLTELGRTTVAVVSSGCKSFLDLPRTLEFLETQGVPVCTFADGRTGDVDIPAFYTRESGVKSPFTIQNAKEAAAMIFAQAHLRSTKGVMGGLLFANPIPKEFSIPKAEIDLAINQAVQEAADQGFHGHSNTPFILARIKDLTKGNSIPANRALIRSNVKVATQVAIELEKLRSFYRKEDAQRKAEERNKYGDNPPAAMISSKDRKKTQSQENSDPPTISSEARNESSMKKIVLQSPPDLVVFGSLAVDLACDHSPVDSTNSTDAGPLMKTSNPSIIKQTIGGVGHNVALAAHIASGALKVRLCSVVGADSTGSETLTAIEAEGLDTTGILTHPEARTAQYVAINDGKKDLVLAMSDMKILSEAKPKPSWVLSNAMTAKVAIVDGNWDPMELQKLFITLKKANKSLKTIFEPVSVPKAANLFKKSTYHTIEKAFPHNLVDIATPNTFELSAMYTAAKENGFLECQEWWALVDAFGIPSTGARDRFVQITNAKMTDEGIPHQTIQLLPYIPTILTKLGADGVLLTQLMTPHDPRLTDSQHTRYILSRNSNGTKTVGGVYMRHFPTQEVVKEIVSVNGVGDTFLGVLAAGLAKGKALDSSLIDLAQKAAGLTLGSKEAVSPELKDLQEEFESLP</sequence>
<dbReference type="Gene3D" id="3.40.1790.10">
    <property type="entry name" value="Indigoidine synthase domain"/>
    <property type="match status" value="1"/>
</dbReference>
<dbReference type="GO" id="GO:0046872">
    <property type="term" value="F:metal ion binding"/>
    <property type="evidence" value="ECO:0007669"/>
    <property type="project" value="UniProtKB-KW"/>
</dbReference>
<dbReference type="EMBL" id="KE145371">
    <property type="protein sequence ID" value="EPE26224.1"/>
    <property type="molecule type" value="Genomic_DNA"/>
</dbReference>
<dbReference type="HOGENOM" id="CLU_012201_3_0_1"/>
<dbReference type="RefSeq" id="XP_008087543.1">
    <property type="nucleotide sequence ID" value="XM_008089352.1"/>
</dbReference>
<dbReference type="Proteomes" id="UP000016922">
    <property type="component" value="Unassembled WGS sequence"/>
</dbReference>
<keyword evidence="1" id="KW-0479">Metal-binding</keyword>
<feature type="domain" description="Carbohydrate kinase PfkB" evidence="7">
    <location>
        <begin position="447"/>
        <end position="634"/>
    </location>
</feature>
<dbReference type="GO" id="GO:0004730">
    <property type="term" value="F:pseudouridylate synthase activity"/>
    <property type="evidence" value="ECO:0007669"/>
    <property type="project" value="InterPro"/>
</dbReference>
<evidence type="ECO:0000256" key="4">
    <source>
        <dbReference type="ARBA" id="ARBA00023239"/>
    </source>
</evidence>
<keyword evidence="4" id="KW-0456">Lyase</keyword>
<dbReference type="Pfam" id="PF04227">
    <property type="entry name" value="Indigoidine_A"/>
    <property type="match status" value="1"/>
</dbReference>
<dbReference type="Pfam" id="PF00294">
    <property type="entry name" value="PfkB"/>
    <property type="match status" value="2"/>
</dbReference>
<feature type="compositionally biased region" description="Basic and acidic residues" evidence="6">
    <location>
        <begin position="355"/>
        <end position="367"/>
    </location>
</feature>
<evidence type="ECO:0000256" key="2">
    <source>
        <dbReference type="ARBA" id="ARBA00022801"/>
    </source>
</evidence>
<feature type="domain" description="Carbohydrate kinase PfkB" evidence="7">
    <location>
        <begin position="718"/>
        <end position="795"/>
    </location>
</feature>
<dbReference type="KEGG" id="glz:GLAREA_02136"/>
<protein>
    <submittedName>
        <fullName evidence="8">Indigoidine synthase A-like protein</fullName>
    </submittedName>
</protein>
<dbReference type="GeneID" id="19461194"/>
<dbReference type="SUPFAM" id="SSF53613">
    <property type="entry name" value="Ribokinase-like"/>
    <property type="match status" value="1"/>
</dbReference>
<keyword evidence="5" id="KW-0326">Glycosidase</keyword>